<accession>A0AAN9JL17</accession>
<gene>
    <name evidence="2" type="ORF">RJT34_11744</name>
</gene>
<reference evidence="2 3" key="1">
    <citation type="submission" date="2024-01" db="EMBL/GenBank/DDBJ databases">
        <title>The genomes of 5 underutilized Papilionoideae crops provide insights into root nodulation and disease resistance.</title>
        <authorList>
            <person name="Yuan L."/>
        </authorList>
    </citation>
    <scope>NUCLEOTIDE SEQUENCE [LARGE SCALE GENOMIC DNA]</scope>
    <source>
        <strain evidence="2">LY-2023</strain>
        <tissue evidence="2">Leaf</tissue>
    </source>
</reference>
<evidence type="ECO:0000256" key="1">
    <source>
        <dbReference type="SAM" id="MobiDB-lite"/>
    </source>
</evidence>
<evidence type="ECO:0000313" key="3">
    <source>
        <dbReference type="Proteomes" id="UP001359559"/>
    </source>
</evidence>
<dbReference type="EMBL" id="JAYKXN010000003">
    <property type="protein sequence ID" value="KAK7300893.1"/>
    <property type="molecule type" value="Genomic_DNA"/>
</dbReference>
<protein>
    <submittedName>
        <fullName evidence="2">Uncharacterized protein</fullName>
    </submittedName>
</protein>
<evidence type="ECO:0000313" key="2">
    <source>
        <dbReference type="EMBL" id="KAK7300893.1"/>
    </source>
</evidence>
<feature type="region of interest" description="Disordered" evidence="1">
    <location>
        <begin position="1"/>
        <end position="25"/>
    </location>
</feature>
<dbReference type="Proteomes" id="UP001359559">
    <property type="component" value="Unassembled WGS sequence"/>
</dbReference>
<keyword evidence="3" id="KW-1185">Reference proteome</keyword>
<dbReference type="AlphaFoldDB" id="A0AAN9JL17"/>
<name>A0AAN9JL17_CLITE</name>
<sequence>MLEISENTGEGVDVGEEDGEVGAESFDEVRFGGGRERGEGANQGVDVVEDLLLLEAEDFFVGEIEGDACERKRWS</sequence>
<proteinExistence type="predicted"/>
<comment type="caution">
    <text evidence="2">The sequence shown here is derived from an EMBL/GenBank/DDBJ whole genome shotgun (WGS) entry which is preliminary data.</text>
</comment>
<organism evidence="2 3">
    <name type="scientific">Clitoria ternatea</name>
    <name type="common">Butterfly pea</name>
    <dbReference type="NCBI Taxonomy" id="43366"/>
    <lineage>
        <taxon>Eukaryota</taxon>
        <taxon>Viridiplantae</taxon>
        <taxon>Streptophyta</taxon>
        <taxon>Embryophyta</taxon>
        <taxon>Tracheophyta</taxon>
        <taxon>Spermatophyta</taxon>
        <taxon>Magnoliopsida</taxon>
        <taxon>eudicotyledons</taxon>
        <taxon>Gunneridae</taxon>
        <taxon>Pentapetalae</taxon>
        <taxon>rosids</taxon>
        <taxon>fabids</taxon>
        <taxon>Fabales</taxon>
        <taxon>Fabaceae</taxon>
        <taxon>Papilionoideae</taxon>
        <taxon>50 kb inversion clade</taxon>
        <taxon>NPAAA clade</taxon>
        <taxon>indigoferoid/millettioid clade</taxon>
        <taxon>Phaseoleae</taxon>
        <taxon>Clitoria</taxon>
    </lineage>
</organism>